<reference evidence="5" key="1">
    <citation type="submission" date="2024-06" db="EMBL/GenBank/DDBJ databases">
        <title>Hwangdonia haimaensis gen. nov., sp. nov., a member of the family Flavobacteriaceae isolated from the haima cold seep.</title>
        <authorList>
            <person name="Li J."/>
        </authorList>
    </citation>
    <scope>NUCLEOTIDE SEQUENCE [LARGE SCALE GENOMIC DNA]</scope>
    <source>
        <strain evidence="5">SCSIO 19198</strain>
    </source>
</reference>
<evidence type="ECO:0000259" key="2">
    <source>
        <dbReference type="Pfam" id="PF00534"/>
    </source>
</evidence>
<sequence length="388" mass="44952">MKVLIVNTLYYPYKIGGAEISVQSLAEEFSIVGITVGVLTLGETDNFEEVNNIAVWRLKIENTFWPFSSHSKSKLSKLNWHIKDTNNKRYDKKINTIFNSFKPDVLFTNNLAGFSTRIWQLAKFKNIKTVHTIRDYYLQCPKTTKFKNDSNCNTLCLDCKALTSLKKRNSKNLDYVIGISNYVLQDHLKQGYFKDVKSEVVYNGFKFNYTPRKIKFLNKNEVIFGYIGQINKEKGVELMLDSFNNLKHNTEWRLLVAGKVETEYLSQLKSINNSDKITYLGYTNSKSFFKKIDVLIVPSQWNEPFGRVVLEAIINNTIVITSKKGGINEIMKHNQNLTFNTNSADMSNLIDEIIKKREHISFNYSPEFMAKFNIKNTVLKYSKIFSEI</sequence>
<dbReference type="RefSeq" id="WP_316984705.1">
    <property type="nucleotide sequence ID" value="NZ_CP136521.1"/>
</dbReference>
<evidence type="ECO:0000313" key="5">
    <source>
        <dbReference type="Proteomes" id="UP001302486"/>
    </source>
</evidence>
<dbReference type="PANTHER" id="PTHR46401">
    <property type="entry name" value="GLYCOSYLTRANSFERASE WBBK-RELATED"/>
    <property type="match status" value="1"/>
</dbReference>
<dbReference type="InterPro" id="IPR028098">
    <property type="entry name" value="Glyco_trans_4-like_N"/>
</dbReference>
<dbReference type="KEGG" id="hws:RNZ46_07215"/>
<protein>
    <submittedName>
        <fullName evidence="4">Glycosyltransferase family 4 protein</fullName>
    </submittedName>
</protein>
<feature type="domain" description="Glycosyltransferase subfamily 4-like N-terminal" evidence="3">
    <location>
        <begin position="15"/>
        <end position="205"/>
    </location>
</feature>
<gene>
    <name evidence="4" type="ORF">RNZ46_07215</name>
</gene>
<keyword evidence="5" id="KW-1185">Reference proteome</keyword>
<dbReference type="SUPFAM" id="SSF53756">
    <property type="entry name" value="UDP-Glycosyltransferase/glycogen phosphorylase"/>
    <property type="match status" value="1"/>
</dbReference>
<dbReference type="Pfam" id="PF00534">
    <property type="entry name" value="Glycos_transf_1"/>
    <property type="match status" value="1"/>
</dbReference>
<accession>A0AA97HT14</accession>
<dbReference type="PANTHER" id="PTHR46401:SF2">
    <property type="entry name" value="GLYCOSYLTRANSFERASE WBBK-RELATED"/>
    <property type="match status" value="1"/>
</dbReference>
<proteinExistence type="predicted"/>
<evidence type="ECO:0000259" key="3">
    <source>
        <dbReference type="Pfam" id="PF13439"/>
    </source>
</evidence>
<dbReference type="Proteomes" id="UP001302486">
    <property type="component" value="Chromosome"/>
</dbReference>
<dbReference type="GO" id="GO:0016757">
    <property type="term" value="F:glycosyltransferase activity"/>
    <property type="evidence" value="ECO:0007669"/>
    <property type="project" value="InterPro"/>
</dbReference>
<name>A0AA97HT14_9FLAO</name>
<dbReference type="EMBL" id="CP136521">
    <property type="protein sequence ID" value="WOD45048.1"/>
    <property type="molecule type" value="Genomic_DNA"/>
</dbReference>
<dbReference type="Pfam" id="PF13439">
    <property type="entry name" value="Glyco_transf_4"/>
    <property type="match status" value="1"/>
</dbReference>
<evidence type="ECO:0000256" key="1">
    <source>
        <dbReference type="ARBA" id="ARBA00022679"/>
    </source>
</evidence>
<organism evidence="4 5">
    <name type="scientific">Hwangdonia lutea</name>
    <dbReference type="NCBI Taxonomy" id="3075823"/>
    <lineage>
        <taxon>Bacteria</taxon>
        <taxon>Pseudomonadati</taxon>
        <taxon>Bacteroidota</taxon>
        <taxon>Flavobacteriia</taxon>
        <taxon>Flavobacteriales</taxon>
        <taxon>Flavobacteriaceae</taxon>
        <taxon>Hwangdonia</taxon>
    </lineage>
</organism>
<feature type="domain" description="Glycosyl transferase family 1" evidence="2">
    <location>
        <begin position="212"/>
        <end position="358"/>
    </location>
</feature>
<dbReference type="CDD" id="cd03823">
    <property type="entry name" value="GT4_ExpE7-like"/>
    <property type="match status" value="1"/>
</dbReference>
<evidence type="ECO:0000313" key="4">
    <source>
        <dbReference type="EMBL" id="WOD45048.1"/>
    </source>
</evidence>
<dbReference type="InterPro" id="IPR001296">
    <property type="entry name" value="Glyco_trans_1"/>
</dbReference>
<keyword evidence="1" id="KW-0808">Transferase</keyword>
<dbReference type="Gene3D" id="3.40.50.2000">
    <property type="entry name" value="Glycogen Phosphorylase B"/>
    <property type="match status" value="2"/>
</dbReference>
<dbReference type="AlphaFoldDB" id="A0AA97HT14"/>